<dbReference type="Gene3D" id="3.50.50.60">
    <property type="entry name" value="FAD/NAD(P)-binding domain"/>
    <property type="match status" value="1"/>
</dbReference>
<dbReference type="Pfam" id="PF22780">
    <property type="entry name" value="HI0933_like_1st"/>
    <property type="match status" value="1"/>
</dbReference>
<feature type="domain" description="RsdA/BaiN/AoA(So)-like Rossmann fold-like" evidence="4">
    <location>
        <begin position="7"/>
        <end position="397"/>
    </location>
</feature>
<evidence type="ECO:0000259" key="5">
    <source>
        <dbReference type="Pfam" id="PF22780"/>
    </source>
</evidence>
<dbReference type="EMBL" id="CP018095">
    <property type="protein sequence ID" value="APF35977.1"/>
    <property type="molecule type" value="Genomic_DNA"/>
</dbReference>
<dbReference type="SUPFAM" id="SSF160996">
    <property type="entry name" value="HI0933 insert domain-like"/>
    <property type="match status" value="1"/>
</dbReference>
<dbReference type="InterPro" id="IPR023166">
    <property type="entry name" value="BaiN-like_dom_sf"/>
</dbReference>
<dbReference type="KEGG" id="cdq:BOQ54_00395"/>
<proteinExistence type="predicted"/>
<evidence type="ECO:0000256" key="1">
    <source>
        <dbReference type="ARBA" id="ARBA00001974"/>
    </source>
</evidence>
<organism evidence="6 7">
    <name type="scientific">Chelatococcus daeguensis</name>
    <dbReference type="NCBI Taxonomy" id="444444"/>
    <lineage>
        <taxon>Bacteria</taxon>
        <taxon>Pseudomonadati</taxon>
        <taxon>Pseudomonadota</taxon>
        <taxon>Alphaproteobacteria</taxon>
        <taxon>Hyphomicrobiales</taxon>
        <taxon>Chelatococcaceae</taxon>
        <taxon>Chelatococcus</taxon>
    </lineage>
</organism>
<evidence type="ECO:0000313" key="6">
    <source>
        <dbReference type="EMBL" id="APF35977.1"/>
    </source>
</evidence>
<sequence length="415" mass="43774">MTDNRKTVAVIGAGPAGLMAAEELVRAGLAVTVYERMPSPARKLLMAGRGGLNLTHGEGREAFLARYGAAEPWLTPMIEAFPPAALRAWCEGLGEKTFVGSSGRVFPESFKASPLLRAWLRRLDGLGVALATRHRWQGWDGDGRLLLEREDGDALHLAPDATLLALGGASWPRLGSDGTWTEILAARGVALTPLAPANCGFEHVWSHHFAERFAGTPLKRIAIGFDGMSVMGEAVITREGLEGGAIYALSGRLREAIAAHGPQTVTLDLRPDLSPSHLAARLARPRGKQSTASFLRKAGGLMPVAVNLLREVLGELPAEPAALAKAAKALPLTLTAPRPIARAISSAGGIRREALDDNLMLQALPGVFAAGEMLDWEAPTGGYLLQATFATGVAAAQGIQRWLGIEQASGEAGPK</sequence>
<feature type="domain" description="RsdA/BaiN/AoA(So)-like insert" evidence="5">
    <location>
        <begin position="196"/>
        <end position="345"/>
    </location>
</feature>
<evidence type="ECO:0000259" key="4">
    <source>
        <dbReference type="Pfam" id="PF03486"/>
    </source>
</evidence>
<dbReference type="Pfam" id="PF03486">
    <property type="entry name" value="HI0933_like"/>
    <property type="match status" value="1"/>
</dbReference>
<dbReference type="InterPro" id="IPR004792">
    <property type="entry name" value="BaiN-like"/>
</dbReference>
<keyword evidence="2" id="KW-0285">Flavoprotein</keyword>
<dbReference type="SUPFAM" id="SSF51905">
    <property type="entry name" value="FAD/NAD(P)-binding domain"/>
    <property type="match status" value="1"/>
</dbReference>
<dbReference type="InterPro" id="IPR057661">
    <property type="entry name" value="RsdA/BaiN/AoA(So)_Rossmann"/>
</dbReference>
<keyword evidence="7" id="KW-1185">Reference proteome</keyword>
<gene>
    <name evidence="6" type="ORF">BOQ54_00395</name>
</gene>
<accession>A0AAC9NX88</accession>
<dbReference type="RefSeq" id="WP_071923037.1">
    <property type="nucleotide sequence ID" value="NZ_CP018095.1"/>
</dbReference>
<dbReference type="PANTHER" id="PTHR42887:SF1">
    <property type="entry name" value="BLR3961 PROTEIN"/>
    <property type="match status" value="1"/>
</dbReference>
<dbReference type="AlphaFoldDB" id="A0AAC9NX88"/>
<evidence type="ECO:0000313" key="7">
    <source>
        <dbReference type="Proteomes" id="UP000182703"/>
    </source>
</evidence>
<keyword evidence="3" id="KW-0274">FAD</keyword>
<dbReference type="NCBIfam" id="TIGR03862">
    <property type="entry name" value="flavo_PP4765"/>
    <property type="match status" value="1"/>
</dbReference>
<dbReference type="InterPro" id="IPR022460">
    <property type="entry name" value="Flavoprotein_PP4765"/>
</dbReference>
<dbReference type="Proteomes" id="UP000182703">
    <property type="component" value="Chromosome"/>
</dbReference>
<dbReference type="Gene3D" id="1.10.8.260">
    <property type="entry name" value="HI0933 insert domain-like"/>
    <property type="match status" value="1"/>
</dbReference>
<dbReference type="Gene3D" id="2.40.30.10">
    <property type="entry name" value="Translation factors"/>
    <property type="match status" value="1"/>
</dbReference>
<reference evidence="6 7" key="1">
    <citation type="submission" date="2016-11" db="EMBL/GenBank/DDBJ databases">
        <title>Complete genome sequence of the aerobically denitrifying bacterium Chelatococcus daeguensis TAD1.</title>
        <authorList>
            <person name="Yang Y."/>
            <person name="Huang S."/>
            <person name="Lin E."/>
        </authorList>
    </citation>
    <scope>NUCLEOTIDE SEQUENCE [LARGE SCALE GENOMIC DNA]</scope>
    <source>
        <strain evidence="6 7">TAD1</strain>
    </source>
</reference>
<dbReference type="NCBIfam" id="TIGR00275">
    <property type="entry name" value="aminoacetone oxidase family FAD-binding enzyme"/>
    <property type="match status" value="1"/>
</dbReference>
<evidence type="ECO:0000256" key="3">
    <source>
        <dbReference type="ARBA" id="ARBA00022827"/>
    </source>
</evidence>
<comment type="cofactor">
    <cofactor evidence="1">
        <name>FAD</name>
        <dbReference type="ChEBI" id="CHEBI:57692"/>
    </cofactor>
</comment>
<evidence type="ECO:0000256" key="2">
    <source>
        <dbReference type="ARBA" id="ARBA00022630"/>
    </source>
</evidence>
<protein>
    <submittedName>
        <fullName evidence="6">NAD(FAD)-utilizing dehydrogenase</fullName>
    </submittedName>
</protein>
<name>A0AAC9NX88_9HYPH</name>
<dbReference type="InterPro" id="IPR055178">
    <property type="entry name" value="RsdA/BaiN/AoA(So)-like_dom"/>
</dbReference>
<dbReference type="PANTHER" id="PTHR42887">
    <property type="entry name" value="OS12G0638800 PROTEIN"/>
    <property type="match status" value="1"/>
</dbReference>
<dbReference type="InterPro" id="IPR036188">
    <property type="entry name" value="FAD/NAD-bd_sf"/>
</dbReference>
<dbReference type="PRINTS" id="PR00419">
    <property type="entry name" value="ADXRDTASE"/>
</dbReference>